<comment type="caution">
    <text evidence="5">The sequence shown here is derived from an EMBL/GenBank/DDBJ whole genome shotgun (WGS) entry which is preliminary data.</text>
</comment>
<proteinExistence type="inferred from homology"/>
<accession>A0A5D0RAL3</accession>
<comment type="similarity">
    <text evidence="2">Belongs to the thioredoxin family. DsbA subfamily.</text>
</comment>
<feature type="region of interest" description="Disordered" evidence="3">
    <location>
        <begin position="1"/>
        <end position="82"/>
    </location>
</feature>
<comment type="function">
    <text evidence="1">May be required for disulfide bond formation in some proteins.</text>
</comment>
<feature type="compositionally biased region" description="Acidic residues" evidence="3">
    <location>
        <begin position="70"/>
        <end position="82"/>
    </location>
</feature>
<evidence type="ECO:0000256" key="3">
    <source>
        <dbReference type="SAM" id="MobiDB-lite"/>
    </source>
</evidence>
<dbReference type="PROSITE" id="PS51352">
    <property type="entry name" value="THIOREDOXIN_2"/>
    <property type="match status" value="1"/>
</dbReference>
<dbReference type="InterPro" id="IPR036249">
    <property type="entry name" value="Thioredoxin-like_sf"/>
</dbReference>
<reference evidence="5 6" key="1">
    <citation type="submission" date="2019-08" db="EMBL/GenBank/DDBJ databases">
        <title>Identification of a novel species of the genus Boseongicola.</title>
        <authorList>
            <person name="Zhang X.-Q."/>
        </authorList>
    </citation>
    <scope>NUCLEOTIDE SEQUENCE [LARGE SCALE GENOMIC DNA]</scope>
    <source>
        <strain evidence="5 6">HY14</strain>
    </source>
</reference>
<keyword evidence="6" id="KW-1185">Reference proteome</keyword>
<evidence type="ECO:0000256" key="1">
    <source>
        <dbReference type="ARBA" id="ARBA00003565"/>
    </source>
</evidence>
<feature type="compositionally biased region" description="Acidic residues" evidence="3">
    <location>
        <begin position="37"/>
        <end position="48"/>
    </location>
</feature>
<dbReference type="EMBL" id="VSIY01000015">
    <property type="protein sequence ID" value="TYB77941.1"/>
    <property type="molecule type" value="Genomic_DNA"/>
</dbReference>
<evidence type="ECO:0000259" key="4">
    <source>
        <dbReference type="PROSITE" id="PS51352"/>
    </source>
</evidence>
<dbReference type="Gene3D" id="3.40.30.10">
    <property type="entry name" value="Glutaredoxin"/>
    <property type="match status" value="1"/>
</dbReference>
<sequence>MADEPVADDPAAGEETAPEDDTAAADTPADNGTPADDTADAPEGEDVATADTPAATEDAPSDDAAVAAEDTPDADAPDAVDTDPVFDADALAADIVQGEADAPITVIEYGSFTCPHCADFYENVHGKLKANYIDTGKVRFIHREVYFDRFGLWAGMVARCGGPQRYYGIVEMIYDTQREWIGSGENAEVIDNLKKLGRTAGLGNDQIDDCLKSEPLAEALVAAYQTNAEADEVTGTPSFVINGEKHPNMSYASFTEILDGLLAE</sequence>
<evidence type="ECO:0000313" key="6">
    <source>
        <dbReference type="Proteomes" id="UP000322080"/>
    </source>
</evidence>
<feature type="compositionally biased region" description="Low complexity" evidence="3">
    <location>
        <begin position="49"/>
        <end position="69"/>
    </location>
</feature>
<dbReference type="InterPro" id="IPR012336">
    <property type="entry name" value="Thioredoxin-like_fold"/>
</dbReference>
<dbReference type="SUPFAM" id="SSF52833">
    <property type="entry name" value="Thioredoxin-like"/>
    <property type="match status" value="1"/>
</dbReference>
<feature type="domain" description="Thioredoxin" evidence="4">
    <location>
        <begin position="65"/>
        <end position="263"/>
    </location>
</feature>
<evidence type="ECO:0000313" key="5">
    <source>
        <dbReference type="EMBL" id="TYB77941.1"/>
    </source>
</evidence>
<dbReference type="Proteomes" id="UP000322080">
    <property type="component" value="Unassembled WGS sequence"/>
</dbReference>
<dbReference type="CDD" id="cd02972">
    <property type="entry name" value="DsbA_family"/>
    <property type="match status" value="1"/>
</dbReference>
<name>A0A5D0RAL3_9RHOB</name>
<organism evidence="5 6">
    <name type="scientific">Maritimibacter fusiformis</name>
    <dbReference type="NCBI Taxonomy" id="2603819"/>
    <lineage>
        <taxon>Bacteria</taxon>
        <taxon>Pseudomonadati</taxon>
        <taxon>Pseudomonadota</taxon>
        <taxon>Alphaproteobacteria</taxon>
        <taxon>Rhodobacterales</taxon>
        <taxon>Roseobacteraceae</taxon>
        <taxon>Maritimibacter</taxon>
    </lineage>
</organism>
<evidence type="ECO:0000256" key="2">
    <source>
        <dbReference type="ARBA" id="ARBA00005791"/>
    </source>
</evidence>
<dbReference type="InterPro" id="IPR013766">
    <property type="entry name" value="Thioredoxin_domain"/>
</dbReference>
<dbReference type="Pfam" id="PF13462">
    <property type="entry name" value="Thioredoxin_4"/>
    <property type="match status" value="1"/>
</dbReference>
<feature type="compositionally biased region" description="Low complexity" evidence="3">
    <location>
        <begin position="24"/>
        <end position="36"/>
    </location>
</feature>
<dbReference type="PANTHER" id="PTHR13887:SF56">
    <property type="entry name" value="THIOREDOXIN-LIKE REDUCTASE RV2466C"/>
    <property type="match status" value="1"/>
</dbReference>
<gene>
    <name evidence="5" type="ORF">FVF75_16390</name>
</gene>
<protein>
    <submittedName>
        <fullName evidence="5">Thioredoxin domain-containing protein</fullName>
    </submittedName>
</protein>
<dbReference type="PANTHER" id="PTHR13887">
    <property type="entry name" value="GLUTATHIONE S-TRANSFERASE KAPPA"/>
    <property type="match status" value="1"/>
</dbReference>
<dbReference type="AlphaFoldDB" id="A0A5D0RAL3"/>